<evidence type="ECO:0000313" key="2">
    <source>
        <dbReference type="Proteomes" id="UP000664940"/>
    </source>
</evidence>
<gene>
    <name evidence="1" type="ORF">HJG60_008538</name>
</gene>
<reference evidence="1 2" key="1">
    <citation type="journal article" date="2020" name="Nature">
        <title>Six reference-quality genomes reveal evolution of bat adaptations.</title>
        <authorList>
            <person name="Jebb D."/>
            <person name="Huang Z."/>
            <person name="Pippel M."/>
            <person name="Hughes G.M."/>
            <person name="Lavrichenko K."/>
            <person name="Devanna P."/>
            <person name="Winkler S."/>
            <person name="Jermiin L.S."/>
            <person name="Skirmuntt E.C."/>
            <person name="Katzourakis A."/>
            <person name="Burkitt-Gray L."/>
            <person name="Ray D.A."/>
            <person name="Sullivan K.A.M."/>
            <person name="Roscito J.G."/>
            <person name="Kirilenko B.M."/>
            <person name="Davalos L.M."/>
            <person name="Corthals A.P."/>
            <person name="Power M.L."/>
            <person name="Jones G."/>
            <person name="Ransome R.D."/>
            <person name="Dechmann D.K.N."/>
            <person name="Locatelli A.G."/>
            <person name="Puechmaille S.J."/>
            <person name="Fedrigo O."/>
            <person name="Jarvis E.D."/>
            <person name="Hiller M."/>
            <person name="Vernes S.C."/>
            <person name="Myers E.W."/>
            <person name="Teeling E.C."/>
        </authorList>
    </citation>
    <scope>NUCLEOTIDE SEQUENCE [LARGE SCALE GENOMIC DNA]</scope>
    <source>
        <strain evidence="1">Bat1K_MPI-CBG_1</strain>
    </source>
</reference>
<sequence length="134" mass="14819">MEEEGEADSHPPQLSGRETPGTFLTVSKACIPMCDLNVGFPEVQFAFLRVQLDECDLYIQPCNHPQFLVGGESCLPEGRRKAFFLLVLQGPWKSDSNNSHRLAEGNKGYSGKGHTAGERVQWGVSQRAWGPTEL</sequence>
<accession>A0A834DLI7</accession>
<evidence type="ECO:0000313" key="1">
    <source>
        <dbReference type="EMBL" id="KAF6084259.1"/>
    </source>
</evidence>
<protein>
    <submittedName>
        <fullName evidence="1">Uncharacterized protein</fullName>
    </submittedName>
</protein>
<organism evidence="1 2">
    <name type="scientific">Phyllostomus discolor</name>
    <name type="common">pale spear-nosed bat</name>
    <dbReference type="NCBI Taxonomy" id="89673"/>
    <lineage>
        <taxon>Eukaryota</taxon>
        <taxon>Metazoa</taxon>
        <taxon>Chordata</taxon>
        <taxon>Craniata</taxon>
        <taxon>Vertebrata</taxon>
        <taxon>Euteleostomi</taxon>
        <taxon>Mammalia</taxon>
        <taxon>Eutheria</taxon>
        <taxon>Laurasiatheria</taxon>
        <taxon>Chiroptera</taxon>
        <taxon>Yangochiroptera</taxon>
        <taxon>Phyllostomidae</taxon>
        <taxon>Phyllostominae</taxon>
        <taxon>Phyllostomus</taxon>
    </lineage>
</organism>
<comment type="caution">
    <text evidence="1">The sequence shown here is derived from an EMBL/GenBank/DDBJ whole genome shotgun (WGS) entry which is preliminary data.</text>
</comment>
<dbReference type="Proteomes" id="UP000664940">
    <property type="component" value="Unassembled WGS sequence"/>
</dbReference>
<dbReference type="AlphaFoldDB" id="A0A834DLI7"/>
<name>A0A834DLI7_9CHIR</name>
<proteinExistence type="predicted"/>
<dbReference type="EMBL" id="JABVXQ010000012">
    <property type="protein sequence ID" value="KAF6084259.1"/>
    <property type="molecule type" value="Genomic_DNA"/>
</dbReference>